<dbReference type="EMBL" id="MRZV01003094">
    <property type="protein sequence ID" value="PIK32869.1"/>
    <property type="molecule type" value="Genomic_DNA"/>
</dbReference>
<evidence type="ECO:0000313" key="3">
    <source>
        <dbReference type="Proteomes" id="UP000230750"/>
    </source>
</evidence>
<dbReference type="InterPro" id="IPR039261">
    <property type="entry name" value="FNR_nucleotide-bd"/>
</dbReference>
<evidence type="ECO:0000256" key="1">
    <source>
        <dbReference type="ARBA" id="ARBA00022630"/>
    </source>
</evidence>
<name>A0A2G8JAV7_STIJA</name>
<keyword evidence="3" id="KW-1185">Reference proteome</keyword>
<dbReference type="GO" id="GO:0016491">
    <property type="term" value="F:oxidoreductase activity"/>
    <property type="evidence" value="ECO:0007669"/>
    <property type="project" value="TreeGrafter"/>
</dbReference>
<dbReference type="STRING" id="307972.A0A2G8JAV7"/>
<dbReference type="Gene3D" id="3.40.50.80">
    <property type="entry name" value="Nucleotide-binding domain of ferredoxin-NADP reductase (FNR) module"/>
    <property type="match status" value="1"/>
</dbReference>
<reference evidence="2 3" key="1">
    <citation type="journal article" date="2017" name="PLoS Biol.">
        <title>The sea cucumber genome provides insights into morphological evolution and visceral regeneration.</title>
        <authorList>
            <person name="Zhang X."/>
            <person name="Sun L."/>
            <person name="Yuan J."/>
            <person name="Sun Y."/>
            <person name="Gao Y."/>
            <person name="Zhang L."/>
            <person name="Li S."/>
            <person name="Dai H."/>
            <person name="Hamel J.F."/>
            <person name="Liu C."/>
            <person name="Yu Y."/>
            <person name="Liu S."/>
            <person name="Lin W."/>
            <person name="Guo K."/>
            <person name="Jin S."/>
            <person name="Xu P."/>
            <person name="Storey K.B."/>
            <person name="Huan P."/>
            <person name="Zhang T."/>
            <person name="Zhou Y."/>
            <person name="Zhang J."/>
            <person name="Lin C."/>
            <person name="Li X."/>
            <person name="Xing L."/>
            <person name="Huo D."/>
            <person name="Sun M."/>
            <person name="Wang L."/>
            <person name="Mercier A."/>
            <person name="Li F."/>
            <person name="Yang H."/>
            <person name="Xiang J."/>
        </authorList>
    </citation>
    <scope>NUCLEOTIDE SEQUENCE [LARGE SCALE GENOMIC DNA]</scope>
    <source>
        <strain evidence="2">Shaxun</strain>
        <tissue evidence="2">Muscle</tissue>
    </source>
</reference>
<dbReference type="GO" id="GO:0005829">
    <property type="term" value="C:cytosol"/>
    <property type="evidence" value="ECO:0007669"/>
    <property type="project" value="TreeGrafter"/>
</dbReference>
<dbReference type="PANTHER" id="PTHR19384">
    <property type="entry name" value="NITRIC OXIDE SYNTHASE-RELATED"/>
    <property type="match status" value="1"/>
</dbReference>
<dbReference type="SUPFAM" id="SSF52343">
    <property type="entry name" value="Ferredoxin reductase-like, C-terminal NADP-linked domain"/>
    <property type="match status" value="1"/>
</dbReference>
<accession>A0A2G8JAV7</accession>
<dbReference type="GO" id="GO:0050660">
    <property type="term" value="F:flavin adenine dinucleotide binding"/>
    <property type="evidence" value="ECO:0007669"/>
    <property type="project" value="TreeGrafter"/>
</dbReference>
<sequence length="70" mass="8354">MEEQRGLLWRLIQHQRAWFFVAGNAKQMPADVEAALTRILQSEGTMTREAAEKYLREMEKKKRLQMETWS</sequence>
<dbReference type="AlphaFoldDB" id="A0A2G8JAV7"/>
<organism evidence="2 3">
    <name type="scientific">Stichopus japonicus</name>
    <name type="common">Sea cucumber</name>
    <dbReference type="NCBI Taxonomy" id="307972"/>
    <lineage>
        <taxon>Eukaryota</taxon>
        <taxon>Metazoa</taxon>
        <taxon>Echinodermata</taxon>
        <taxon>Eleutherozoa</taxon>
        <taxon>Echinozoa</taxon>
        <taxon>Holothuroidea</taxon>
        <taxon>Aspidochirotacea</taxon>
        <taxon>Aspidochirotida</taxon>
        <taxon>Stichopodidae</taxon>
        <taxon>Apostichopus</taxon>
    </lineage>
</organism>
<gene>
    <name evidence="2" type="ORF">BSL78_30319</name>
</gene>
<comment type="caution">
    <text evidence="2">The sequence shown here is derived from an EMBL/GenBank/DDBJ whole genome shotgun (WGS) entry which is preliminary data.</text>
</comment>
<dbReference type="Proteomes" id="UP000230750">
    <property type="component" value="Unassembled WGS sequence"/>
</dbReference>
<evidence type="ECO:0000313" key="2">
    <source>
        <dbReference type="EMBL" id="PIK32869.1"/>
    </source>
</evidence>
<keyword evidence="1" id="KW-0285">Flavoprotein</keyword>
<dbReference type="OrthoDB" id="1856718at2759"/>
<dbReference type="PANTHER" id="PTHR19384:SF10">
    <property type="entry name" value="NADPH-DEPENDENT DIFLAVIN OXIDOREDUCTASE 1"/>
    <property type="match status" value="1"/>
</dbReference>
<protein>
    <submittedName>
        <fullName evidence="2">NADPH-dependent diflavin oxidoreductase 1</fullName>
    </submittedName>
</protein>
<dbReference type="GO" id="GO:0010181">
    <property type="term" value="F:FMN binding"/>
    <property type="evidence" value="ECO:0007669"/>
    <property type="project" value="TreeGrafter"/>
</dbReference>
<proteinExistence type="predicted"/>